<name>A0A8B8I136_VANTA</name>
<protein>
    <submittedName>
        <fullName evidence="5">Serine hydrolase-like protein</fullName>
    </submittedName>
</protein>
<sequence length="301" mass="34965">MKVLNEWFIEVEWGKVALISWGNPRGQPVLFVHGRQDSAATFLPLLELLSDDYYYVAFDMPGHGKSDTWPIGIPLSRSIGIFVIDKIIRHLGWTKFIYIGHSMGAGQGLFYTAIYPGNITKMILLDTDPALYYLVRDDFTEFYSVYDDFYTNYAKYNSDDRVYTKSGVLKAVMRARGMTEEQAEIILSRNLKKIGEDQYKLLWDRRMKILAPMNYSLDYCYKLISKNCPPILYIVANQSFADYHSKEKVIVGELISKLERSVKNFTILNVEGTHDVHFIHPERISDHVRRFLERDEVKSKL</sequence>
<dbReference type="GO" id="GO:0016787">
    <property type="term" value="F:hydrolase activity"/>
    <property type="evidence" value="ECO:0007669"/>
    <property type="project" value="UniProtKB-KW"/>
</dbReference>
<keyword evidence="2" id="KW-0378">Hydrolase</keyword>
<feature type="domain" description="AB hydrolase-1" evidence="3">
    <location>
        <begin position="28"/>
        <end position="147"/>
    </location>
</feature>
<dbReference type="Pfam" id="PF00561">
    <property type="entry name" value="Abhydrolase_1"/>
    <property type="match status" value="1"/>
</dbReference>
<dbReference type="InterPro" id="IPR000073">
    <property type="entry name" value="AB_hydrolase_1"/>
</dbReference>
<dbReference type="SUPFAM" id="SSF53474">
    <property type="entry name" value="alpha/beta-Hydrolases"/>
    <property type="match status" value="1"/>
</dbReference>
<dbReference type="PANTHER" id="PTHR43798:SF14">
    <property type="entry name" value="SERINE HYDROLASE-LIKE PROTEIN DDB_G0286239"/>
    <property type="match status" value="1"/>
</dbReference>
<dbReference type="OMA" id="HNNYPER"/>
<comment type="similarity">
    <text evidence="1">Belongs to the AB hydrolase superfamily.</text>
</comment>
<accession>A0A8B8I136</accession>
<dbReference type="AlphaFoldDB" id="A0A8B8I136"/>
<evidence type="ECO:0000256" key="1">
    <source>
        <dbReference type="ARBA" id="ARBA00008645"/>
    </source>
</evidence>
<dbReference type="GeneID" id="113396850"/>
<dbReference type="Gene3D" id="3.40.50.1820">
    <property type="entry name" value="alpha/beta hydrolase"/>
    <property type="match status" value="1"/>
</dbReference>
<dbReference type="PANTHER" id="PTHR43798">
    <property type="entry name" value="MONOACYLGLYCEROL LIPASE"/>
    <property type="match status" value="1"/>
</dbReference>
<evidence type="ECO:0000256" key="2">
    <source>
        <dbReference type="ARBA" id="ARBA00022801"/>
    </source>
</evidence>
<proteinExistence type="inferred from homology"/>
<dbReference type="InterPro" id="IPR029058">
    <property type="entry name" value="AB_hydrolase_fold"/>
</dbReference>
<evidence type="ECO:0000313" key="5">
    <source>
        <dbReference type="RefSeq" id="XP_026490700.2"/>
    </source>
</evidence>
<keyword evidence="4" id="KW-1185">Reference proteome</keyword>
<dbReference type="GO" id="GO:0016020">
    <property type="term" value="C:membrane"/>
    <property type="evidence" value="ECO:0007669"/>
    <property type="project" value="TreeGrafter"/>
</dbReference>
<organism evidence="4 5">
    <name type="scientific">Vanessa tameamea</name>
    <name type="common">Kamehameha butterfly</name>
    <dbReference type="NCBI Taxonomy" id="334116"/>
    <lineage>
        <taxon>Eukaryota</taxon>
        <taxon>Metazoa</taxon>
        <taxon>Ecdysozoa</taxon>
        <taxon>Arthropoda</taxon>
        <taxon>Hexapoda</taxon>
        <taxon>Insecta</taxon>
        <taxon>Pterygota</taxon>
        <taxon>Neoptera</taxon>
        <taxon>Endopterygota</taxon>
        <taxon>Lepidoptera</taxon>
        <taxon>Glossata</taxon>
        <taxon>Ditrysia</taxon>
        <taxon>Papilionoidea</taxon>
        <taxon>Nymphalidae</taxon>
        <taxon>Nymphalinae</taxon>
        <taxon>Vanessa</taxon>
    </lineage>
</organism>
<dbReference type="RefSeq" id="XP_026490700.2">
    <property type="nucleotide sequence ID" value="XM_026634915.2"/>
</dbReference>
<evidence type="ECO:0000259" key="3">
    <source>
        <dbReference type="Pfam" id="PF00561"/>
    </source>
</evidence>
<evidence type="ECO:0000313" key="4">
    <source>
        <dbReference type="Proteomes" id="UP001652626"/>
    </source>
</evidence>
<dbReference type="Proteomes" id="UP001652626">
    <property type="component" value="Chromosome 29"/>
</dbReference>
<dbReference type="OrthoDB" id="6431331at2759"/>
<gene>
    <name evidence="5" type="primary">LOC113396850</name>
</gene>
<reference evidence="5" key="1">
    <citation type="submission" date="2025-08" db="UniProtKB">
        <authorList>
            <consortium name="RefSeq"/>
        </authorList>
    </citation>
    <scope>IDENTIFICATION</scope>
    <source>
        <tissue evidence="5">Whole body</tissue>
    </source>
</reference>
<dbReference type="InterPro" id="IPR050266">
    <property type="entry name" value="AB_hydrolase_sf"/>
</dbReference>
<dbReference type="PRINTS" id="PR00111">
    <property type="entry name" value="ABHYDROLASE"/>
</dbReference>